<reference evidence="1 2" key="1">
    <citation type="journal article" date="2018" name="Sci. Rep.">
        <title>Genomic signatures of local adaptation to the degree of environmental predictability in rotifers.</title>
        <authorList>
            <person name="Franch-Gras L."/>
            <person name="Hahn C."/>
            <person name="Garcia-Roger E.M."/>
            <person name="Carmona M.J."/>
            <person name="Serra M."/>
            <person name="Gomez A."/>
        </authorList>
    </citation>
    <scope>NUCLEOTIDE SEQUENCE [LARGE SCALE GENOMIC DNA]</scope>
    <source>
        <strain evidence="1">HYR1</strain>
    </source>
</reference>
<protein>
    <submittedName>
        <fullName evidence="1">Uncharacterized protein</fullName>
    </submittedName>
</protein>
<gene>
    <name evidence="1" type="ORF">BpHYR1_002351</name>
</gene>
<evidence type="ECO:0000313" key="1">
    <source>
        <dbReference type="EMBL" id="RMZ99272.1"/>
    </source>
</evidence>
<keyword evidence="2" id="KW-1185">Reference proteome</keyword>
<name>A0A3M7PJN1_BRAPC</name>
<organism evidence="1 2">
    <name type="scientific">Brachionus plicatilis</name>
    <name type="common">Marine rotifer</name>
    <name type="synonym">Brachionus muelleri</name>
    <dbReference type="NCBI Taxonomy" id="10195"/>
    <lineage>
        <taxon>Eukaryota</taxon>
        <taxon>Metazoa</taxon>
        <taxon>Spiralia</taxon>
        <taxon>Gnathifera</taxon>
        <taxon>Rotifera</taxon>
        <taxon>Eurotatoria</taxon>
        <taxon>Monogononta</taxon>
        <taxon>Pseudotrocha</taxon>
        <taxon>Ploima</taxon>
        <taxon>Brachionidae</taxon>
        <taxon>Brachionus</taxon>
    </lineage>
</organism>
<dbReference type="EMBL" id="REGN01010317">
    <property type="protein sequence ID" value="RMZ99272.1"/>
    <property type="molecule type" value="Genomic_DNA"/>
</dbReference>
<accession>A0A3M7PJN1</accession>
<comment type="caution">
    <text evidence="1">The sequence shown here is derived from an EMBL/GenBank/DDBJ whole genome shotgun (WGS) entry which is preliminary data.</text>
</comment>
<proteinExistence type="predicted"/>
<sequence length="86" mass="10809">MTFLERSLLFYWIDWLICNYNTFLKYDWTKNIRNFIFIELLNLNDLRIRMPEKRLLNFLVQFEESKTKIIKSFSDILKKYFTIFSY</sequence>
<dbReference type="Proteomes" id="UP000276133">
    <property type="component" value="Unassembled WGS sequence"/>
</dbReference>
<dbReference type="AlphaFoldDB" id="A0A3M7PJN1"/>
<evidence type="ECO:0000313" key="2">
    <source>
        <dbReference type="Proteomes" id="UP000276133"/>
    </source>
</evidence>